<reference evidence="1 2" key="1">
    <citation type="submission" date="2014-04" db="EMBL/GenBank/DDBJ databases">
        <authorList>
            <consortium name="DOE Joint Genome Institute"/>
            <person name="Kuo A."/>
            <person name="Tarkka M."/>
            <person name="Buscot F."/>
            <person name="Kohler A."/>
            <person name="Nagy L.G."/>
            <person name="Floudas D."/>
            <person name="Copeland A."/>
            <person name="Barry K.W."/>
            <person name="Cichocki N."/>
            <person name="Veneault-Fourrey C."/>
            <person name="LaButti K."/>
            <person name="Lindquist E.A."/>
            <person name="Lipzen A."/>
            <person name="Lundell T."/>
            <person name="Morin E."/>
            <person name="Murat C."/>
            <person name="Sun H."/>
            <person name="Tunlid A."/>
            <person name="Henrissat B."/>
            <person name="Grigoriev I.V."/>
            <person name="Hibbett D.S."/>
            <person name="Martin F."/>
            <person name="Nordberg H.P."/>
            <person name="Cantor M.N."/>
            <person name="Hua S.X."/>
        </authorList>
    </citation>
    <scope>NUCLEOTIDE SEQUENCE [LARGE SCALE GENOMIC DNA]</scope>
    <source>
        <strain evidence="1 2">F 1598</strain>
    </source>
</reference>
<feature type="non-terminal residue" evidence="1">
    <location>
        <position position="1"/>
    </location>
</feature>
<dbReference type="AlphaFoldDB" id="A0A0C3FVL2"/>
<protein>
    <submittedName>
        <fullName evidence="1">Uncharacterized protein</fullName>
    </submittedName>
</protein>
<dbReference type="EMBL" id="KN832990">
    <property type="protein sequence ID" value="KIM83524.1"/>
    <property type="molecule type" value="Genomic_DNA"/>
</dbReference>
<evidence type="ECO:0000313" key="2">
    <source>
        <dbReference type="Proteomes" id="UP000054166"/>
    </source>
</evidence>
<dbReference type="Proteomes" id="UP000054166">
    <property type="component" value="Unassembled WGS sequence"/>
</dbReference>
<accession>A0A0C3FVL2</accession>
<evidence type="ECO:0000313" key="1">
    <source>
        <dbReference type="EMBL" id="KIM83524.1"/>
    </source>
</evidence>
<dbReference type="InParanoid" id="A0A0C3FVL2"/>
<proteinExistence type="predicted"/>
<dbReference type="HOGENOM" id="CLU_2339241_0_0_1"/>
<gene>
    <name evidence="1" type="ORF">PILCRDRAFT_819149</name>
</gene>
<sequence>ISIGPHQLLAPGIHPDPSVTNLNSTTVFPAAPPSAANSSSASVFVSPRRVVSIDTCFNARAGREAHSSKSRKWMVLRLGKCVWGMFVGEDVSCCVWPT</sequence>
<name>A0A0C3FVL2_PILCF</name>
<reference evidence="2" key="2">
    <citation type="submission" date="2015-01" db="EMBL/GenBank/DDBJ databases">
        <title>Evolutionary Origins and Diversification of the Mycorrhizal Mutualists.</title>
        <authorList>
            <consortium name="DOE Joint Genome Institute"/>
            <consortium name="Mycorrhizal Genomics Consortium"/>
            <person name="Kohler A."/>
            <person name="Kuo A."/>
            <person name="Nagy L.G."/>
            <person name="Floudas D."/>
            <person name="Copeland A."/>
            <person name="Barry K.W."/>
            <person name="Cichocki N."/>
            <person name="Veneault-Fourrey C."/>
            <person name="LaButti K."/>
            <person name="Lindquist E.A."/>
            <person name="Lipzen A."/>
            <person name="Lundell T."/>
            <person name="Morin E."/>
            <person name="Murat C."/>
            <person name="Riley R."/>
            <person name="Ohm R."/>
            <person name="Sun H."/>
            <person name="Tunlid A."/>
            <person name="Henrissat B."/>
            <person name="Grigoriev I.V."/>
            <person name="Hibbett D.S."/>
            <person name="Martin F."/>
        </authorList>
    </citation>
    <scope>NUCLEOTIDE SEQUENCE [LARGE SCALE GENOMIC DNA]</scope>
    <source>
        <strain evidence="2">F 1598</strain>
    </source>
</reference>
<keyword evidence="2" id="KW-1185">Reference proteome</keyword>
<organism evidence="1 2">
    <name type="scientific">Piloderma croceum (strain F 1598)</name>
    <dbReference type="NCBI Taxonomy" id="765440"/>
    <lineage>
        <taxon>Eukaryota</taxon>
        <taxon>Fungi</taxon>
        <taxon>Dikarya</taxon>
        <taxon>Basidiomycota</taxon>
        <taxon>Agaricomycotina</taxon>
        <taxon>Agaricomycetes</taxon>
        <taxon>Agaricomycetidae</taxon>
        <taxon>Atheliales</taxon>
        <taxon>Atheliaceae</taxon>
        <taxon>Piloderma</taxon>
    </lineage>
</organism>